<keyword evidence="3" id="KW-0378">Hydrolase</keyword>
<dbReference type="InterPro" id="IPR052372">
    <property type="entry name" value="YpjD/HemX"/>
</dbReference>
<feature type="transmembrane region" description="Helical" evidence="1">
    <location>
        <begin position="60"/>
        <end position="84"/>
    </location>
</feature>
<feature type="transmembrane region" description="Helical" evidence="1">
    <location>
        <begin position="237"/>
        <end position="258"/>
    </location>
</feature>
<dbReference type="GO" id="GO:0020037">
    <property type="term" value="F:heme binding"/>
    <property type="evidence" value="ECO:0007669"/>
    <property type="project" value="InterPro"/>
</dbReference>
<keyword evidence="1" id="KW-0472">Membrane</keyword>
<dbReference type="Pfam" id="PF01578">
    <property type="entry name" value="Cytochrom_C_asm"/>
    <property type="match status" value="1"/>
</dbReference>
<dbReference type="EMBL" id="SACQ01000002">
    <property type="protein sequence ID" value="RVU31412.1"/>
    <property type="molecule type" value="Genomic_DNA"/>
</dbReference>
<keyword evidence="4" id="KW-1185">Reference proteome</keyword>
<comment type="caution">
    <text evidence="3">The sequence shown here is derived from an EMBL/GenBank/DDBJ whole genome shotgun (WGS) entry which is preliminary data.</text>
</comment>
<dbReference type="GO" id="GO:0017004">
    <property type="term" value="P:cytochrome complex assembly"/>
    <property type="evidence" value="ECO:0007669"/>
    <property type="project" value="InterPro"/>
</dbReference>
<dbReference type="GO" id="GO:0005886">
    <property type="term" value="C:plasma membrane"/>
    <property type="evidence" value="ECO:0007669"/>
    <property type="project" value="TreeGrafter"/>
</dbReference>
<accession>A0A437QA23</accession>
<feature type="transmembrane region" description="Helical" evidence="1">
    <location>
        <begin position="209"/>
        <end position="225"/>
    </location>
</feature>
<name>A0A437QA23_9GAMM</name>
<dbReference type="InterPro" id="IPR002541">
    <property type="entry name" value="Cyt_c_assembly"/>
</dbReference>
<keyword evidence="1" id="KW-1133">Transmembrane helix</keyword>
<feature type="transmembrane region" description="Helical" evidence="1">
    <location>
        <begin position="6"/>
        <end position="22"/>
    </location>
</feature>
<protein>
    <submittedName>
        <fullName evidence="3">Phosphohydrolase</fullName>
    </submittedName>
</protein>
<evidence type="ECO:0000313" key="4">
    <source>
        <dbReference type="Proteomes" id="UP000282818"/>
    </source>
</evidence>
<dbReference type="GO" id="GO:0016787">
    <property type="term" value="F:hydrolase activity"/>
    <property type="evidence" value="ECO:0007669"/>
    <property type="project" value="UniProtKB-KW"/>
</dbReference>
<feature type="transmembrane region" description="Helical" evidence="1">
    <location>
        <begin position="174"/>
        <end position="197"/>
    </location>
</feature>
<reference evidence="3 4" key="1">
    <citation type="submission" date="2019-01" db="EMBL/GenBank/DDBJ databases">
        <authorList>
            <person name="Chen W.-M."/>
        </authorList>
    </citation>
    <scope>NUCLEOTIDE SEQUENCE [LARGE SCALE GENOMIC DNA]</scope>
    <source>
        <strain evidence="3 4">HPM-16</strain>
    </source>
</reference>
<dbReference type="AlphaFoldDB" id="A0A437QA23"/>
<sequence length="263" mass="29186">MLTISTLLAVVFYFAAASIQFLKLKRRITLNGSIIKGCAIAGMLMHTFALYLVLHRPDGINLGTFIAGSLVGWLVAGVVVISSLRQQIDNLYIGVLPMAALAALTAIWLPNLGTTKLYSGGLLLHILLSILAYSIFTVATFQAFLLSMQDQALKQHHTRGLVSSLPPLQTMERLLFEMLWIGISLLTASLITGFIYVDDFFAQHLVHKTVFTMLAWLLYAVLLWGHKVQGWRAQKAVRWTISGFFLLMIGFFGSKMVIEVLNL</sequence>
<feature type="transmembrane region" description="Helical" evidence="1">
    <location>
        <begin position="34"/>
        <end position="54"/>
    </location>
</feature>
<evidence type="ECO:0000313" key="3">
    <source>
        <dbReference type="EMBL" id="RVU31412.1"/>
    </source>
</evidence>
<dbReference type="Proteomes" id="UP000282818">
    <property type="component" value="Unassembled WGS sequence"/>
</dbReference>
<evidence type="ECO:0000256" key="1">
    <source>
        <dbReference type="SAM" id="Phobius"/>
    </source>
</evidence>
<keyword evidence="1" id="KW-0812">Transmembrane</keyword>
<evidence type="ECO:0000259" key="2">
    <source>
        <dbReference type="Pfam" id="PF01578"/>
    </source>
</evidence>
<organism evidence="3 4">
    <name type="scientific">Neptunomonas marina</name>
    <dbReference type="NCBI Taxonomy" id="1815562"/>
    <lineage>
        <taxon>Bacteria</taxon>
        <taxon>Pseudomonadati</taxon>
        <taxon>Pseudomonadota</taxon>
        <taxon>Gammaproteobacteria</taxon>
        <taxon>Oceanospirillales</taxon>
        <taxon>Oceanospirillaceae</taxon>
        <taxon>Neptunomonas</taxon>
    </lineage>
</organism>
<feature type="transmembrane region" description="Helical" evidence="1">
    <location>
        <begin position="122"/>
        <end position="146"/>
    </location>
</feature>
<gene>
    <name evidence="3" type="ORF">EOE65_05355</name>
</gene>
<dbReference type="PANTHER" id="PTHR38034:SF1">
    <property type="entry name" value="INNER MEMBRANE PROTEIN YPJD"/>
    <property type="match status" value="1"/>
</dbReference>
<dbReference type="PANTHER" id="PTHR38034">
    <property type="entry name" value="INNER MEMBRANE PROTEIN YPJD"/>
    <property type="match status" value="1"/>
</dbReference>
<feature type="transmembrane region" description="Helical" evidence="1">
    <location>
        <begin position="91"/>
        <end position="110"/>
    </location>
</feature>
<feature type="domain" description="Cytochrome c assembly protein" evidence="2">
    <location>
        <begin position="70"/>
        <end position="260"/>
    </location>
</feature>
<proteinExistence type="predicted"/>